<dbReference type="SMART" id="SM00271">
    <property type="entry name" value="DnaJ"/>
    <property type="match status" value="1"/>
</dbReference>
<dbReference type="PANTHER" id="PTHR44360:SF1">
    <property type="entry name" value="DNAJ HOMOLOG SUBFAMILY B MEMBER 9"/>
    <property type="match status" value="1"/>
</dbReference>
<dbReference type="CDD" id="cd06257">
    <property type="entry name" value="DnaJ"/>
    <property type="match status" value="1"/>
</dbReference>
<evidence type="ECO:0000256" key="1">
    <source>
        <dbReference type="ARBA" id="ARBA00023186"/>
    </source>
</evidence>
<dbReference type="PANTHER" id="PTHR44360">
    <property type="entry name" value="DNAJ HOMOLOG SUBFAMILY B MEMBER 9"/>
    <property type="match status" value="1"/>
</dbReference>
<dbReference type="GO" id="GO:0005783">
    <property type="term" value="C:endoplasmic reticulum"/>
    <property type="evidence" value="ECO:0007669"/>
    <property type="project" value="TreeGrafter"/>
</dbReference>
<proteinExistence type="predicted"/>
<dbReference type="EMBL" id="KV921912">
    <property type="protein sequence ID" value="ORE06977.1"/>
    <property type="molecule type" value="Genomic_DNA"/>
</dbReference>
<evidence type="ECO:0000259" key="3">
    <source>
        <dbReference type="PROSITE" id="PS50076"/>
    </source>
</evidence>
<protein>
    <submittedName>
        <fullName evidence="4">DnaJ-domain-containing protein</fullName>
    </submittedName>
</protein>
<gene>
    <name evidence="4" type="ORF">BCV72DRAFT_305019</name>
</gene>
<dbReference type="InterPro" id="IPR051948">
    <property type="entry name" value="Hsp70_co-chaperone_J-domain"/>
</dbReference>
<dbReference type="GO" id="GO:0051087">
    <property type="term" value="F:protein-folding chaperone binding"/>
    <property type="evidence" value="ECO:0007669"/>
    <property type="project" value="TreeGrafter"/>
</dbReference>
<evidence type="ECO:0000256" key="2">
    <source>
        <dbReference type="SAM" id="Phobius"/>
    </source>
</evidence>
<evidence type="ECO:0000313" key="4">
    <source>
        <dbReference type="EMBL" id="ORE06977.1"/>
    </source>
</evidence>
<dbReference type="AlphaFoldDB" id="A0A1X0R4N2"/>
<dbReference type="GO" id="GO:0051787">
    <property type="term" value="F:misfolded protein binding"/>
    <property type="evidence" value="ECO:0007669"/>
    <property type="project" value="TreeGrafter"/>
</dbReference>
<reference evidence="4" key="1">
    <citation type="journal article" date="2016" name="Proc. Natl. Acad. Sci. U.S.A.">
        <title>Lipid metabolic changes in an early divergent fungus govern the establishment of a mutualistic symbiosis with endobacteria.</title>
        <authorList>
            <person name="Lastovetsky O.A."/>
            <person name="Gaspar M.L."/>
            <person name="Mondo S.J."/>
            <person name="LaButti K.M."/>
            <person name="Sandor L."/>
            <person name="Grigoriev I.V."/>
            <person name="Henry S.A."/>
            <person name="Pawlowska T.E."/>
        </authorList>
    </citation>
    <scope>NUCLEOTIDE SEQUENCE [LARGE SCALE GENOMIC DNA]</scope>
    <source>
        <strain evidence="4">ATCC 52814</strain>
    </source>
</reference>
<feature type="transmembrane region" description="Helical" evidence="2">
    <location>
        <begin position="90"/>
        <end position="107"/>
    </location>
</feature>
<dbReference type="OrthoDB" id="445556at2759"/>
<dbReference type="VEuPathDB" id="FungiDB:BCV72DRAFT_305019"/>
<dbReference type="Proteomes" id="UP000242414">
    <property type="component" value="Unassembled WGS sequence"/>
</dbReference>
<feature type="domain" description="J" evidence="3">
    <location>
        <begin position="7"/>
        <end position="63"/>
    </location>
</feature>
<organism evidence="4">
    <name type="scientific">Rhizopus microsporus var. microsporus</name>
    <dbReference type="NCBI Taxonomy" id="86635"/>
    <lineage>
        <taxon>Eukaryota</taxon>
        <taxon>Fungi</taxon>
        <taxon>Fungi incertae sedis</taxon>
        <taxon>Mucoromycota</taxon>
        <taxon>Mucoromycotina</taxon>
        <taxon>Mucoromycetes</taxon>
        <taxon>Mucorales</taxon>
        <taxon>Mucorineae</taxon>
        <taxon>Rhizopodaceae</taxon>
        <taxon>Rhizopus</taxon>
    </lineage>
</organism>
<dbReference type="GO" id="GO:0036503">
    <property type="term" value="P:ERAD pathway"/>
    <property type="evidence" value="ECO:0007669"/>
    <property type="project" value="TreeGrafter"/>
</dbReference>
<dbReference type="PROSITE" id="PS50076">
    <property type="entry name" value="DNAJ_2"/>
    <property type="match status" value="1"/>
</dbReference>
<dbReference type="SUPFAM" id="SSF46565">
    <property type="entry name" value="Chaperone J-domain"/>
    <property type="match status" value="1"/>
</dbReference>
<keyword evidence="1" id="KW-0143">Chaperone</keyword>
<name>A0A1X0R4N2_RHIZD</name>
<keyword evidence="2" id="KW-0472">Membrane</keyword>
<dbReference type="PRINTS" id="PR00625">
    <property type="entry name" value="JDOMAIN"/>
</dbReference>
<accession>A0A1X0R4N2</accession>
<sequence length="142" mass="16605">MGINDKSPYEILGVGRYSTQKEIRKRYLELCKIYHPDVSKLKDTTARFKDIKYAYEVLTHKTIPKQPLIRHYPSSTATTTIDTHLWTRRSILGGFGLMAVVIFYLSMDRQEESYSKIESVATHKSPTPWKEAGMSFRDWRQK</sequence>
<dbReference type="InterPro" id="IPR001623">
    <property type="entry name" value="DnaJ_domain"/>
</dbReference>
<dbReference type="Gene3D" id="1.10.287.110">
    <property type="entry name" value="DnaJ domain"/>
    <property type="match status" value="1"/>
</dbReference>
<keyword evidence="2" id="KW-1133">Transmembrane helix</keyword>
<keyword evidence="2" id="KW-0812">Transmembrane</keyword>
<dbReference type="InterPro" id="IPR036869">
    <property type="entry name" value="J_dom_sf"/>
</dbReference>
<dbReference type="Pfam" id="PF00226">
    <property type="entry name" value="DnaJ"/>
    <property type="match status" value="1"/>
</dbReference>